<evidence type="ECO:0000313" key="11">
    <source>
        <dbReference type="Proteomes" id="UP000824055"/>
    </source>
</evidence>
<comment type="similarity">
    <text evidence="7">Belongs to the ThrE exporter (TC 2.A.79) family.</text>
</comment>
<keyword evidence="6 8" id="KW-0472">Membrane</keyword>
<sequence length="160" mass="17210">MILDILQDGLFAALAAIGFSSISNPPRKAYAYCALIAAVGHAARYTLTSGDLLQMHIIPASALAAFAIGLLAVVIAPRAKFPAETCLFPALLPMIPGMYAYRAVDALLLCLYHQEESAFSHYLYLLCSNGMTCCFIILGMVVGATIPIFLFKNISFQATR</sequence>
<feature type="transmembrane region" description="Helical" evidence="8">
    <location>
        <begin position="53"/>
        <end position="74"/>
    </location>
</feature>
<evidence type="ECO:0000256" key="2">
    <source>
        <dbReference type="ARBA" id="ARBA00022475"/>
    </source>
</evidence>
<comment type="subcellular location">
    <subcellularLocation>
        <location evidence="1">Cell membrane</location>
        <topology evidence="1">Multi-pass membrane protein</topology>
    </subcellularLocation>
</comment>
<evidence type="ECO:0000313" key="10">
    <source>
        <dbReference type="EMBL" id="HIZ69364.1"/>
    </source>
</evidence>
<keyword evidence="3" id="KW-0997">Cell inner membrane</keyword>
<dbReference type="PANTHER" id="PTHR34390:SF1">
    <property type="entry name" value="SUCCINATE TRANSPORTER SUBUNIT YJJB-RELATED"/>
    <property type="match status" value="1"/>
</dbReference>
<organism evidence="10 11">
    <name type="scientific">Candidatus Prevotella avicola</name>
    <dbReference type="NCBI Taxonomy" id="2838738"/>
    <lineage>
        <taxon>Bacteria</taxon>
        <taxon>Pseudomonadati</taxon>
        <taxon>Bacteroidota</taxon>
        <taxon>Bacteroidia</taxon>
        <taxon>Bacteroidales</taxon>
        <taxon>Prevotellaceae</taxon>
        <taxon>Prevotella</taxon>
    </lineage>
</organism>
<keyword evidence="5 8" id="KW-1133">Transmembrane helix</keyword>
<evidence type="ECO:0000256" key="6">
    <source>
        <dbReference type="ARBA" id="ARBA00023136"/>
    </source>
</evidence>
<feature type="transmembrane region" description="Helical" evidence="8">
    <location>
        <begin position="29"/>
        <end position="47"/>
    </location>
</feature>
<feature type="transmembrane region" description="Helical" evidence="8">
    <location>
        <begin position="122"/>
        <end position="151"/>
    </location>
</feature>
<dbReference type="PANTHER" id="PTHR34390">
    <property type="entry name" value="UPF0442 PROTEIN YJJB-RELATED"/>
    <property type="match status" value="1"/>
</dbReference>
<evidence type="ECO:0000256" key="7">
    <source>
        <dbReference type="ARBA" id="ARBA00034125"/>
    </source>
</evidence>
<dbReference type="GO" id="GO:0015744">
    <property type="term" value="P:succinate transport"/>
    <property type="evidence" value="ECO:0007669"/>
    <property type="project" value="TreeGrafter"/>
</dbReference>
<reference evidence="10" key="1">
    <citation type="journal article" date="2021" name="PeerJ">
        <title>Extensive microbial diversity within the chicken gut microbiome revealed by metagenomics and culture.</title>
        <authorList>
            <person name="Gilroy R."/>
            <person name="Ravi A."/>
            <person name="Getino M."/>
            <person name="Pursley I."/>
            <person name="Horton D.L."/>
            <person name="Alikhan N.F."/>
            <person name="Baker D."/>
            <person name="Gharbi K."/>
            <person name="Hall N."/>
            <person name="Watson M."/>
            <person name="Adriaenssens E.M."/>
            <person name="Foster-Nyarko E."/>
            <person name="Jarju S."/>
            <person name="Secka A."/>
            <person name="Antonio M."/>
            <person name="Oren A."/>
            <person name="Chaudhuri R.R."/>
            <person name="La Ragione R."/>
            <person name="Hildebrand F."/>
            <person name="Pallen M.J."/>
        </authorList>
    </citation>
    <scope>NUCLEOTIDE SEQUENCE</scope>
    <source>
        <strain evidence="10">ChiHecec3B27-8219</strain>
    </source>
</reference>
<keyword evidence="2" id="KW-1003">Cell membrane</keyword>
<feature type="transmembrane region" description="Helical" evidence="8">
    <location>
        <begin position="86"/>
        <end position="102"/>
    </location>
</feature>
<evidence type="ECO:0000256" key="5">
    <source>
        <dbReference type="ARBA" id="ARBA00022989"/>
    </source>
</evidence>
<dbReference type="Pfam" id="PF12821">
    <property type="entry name" value="ThrE_2"/>
    <property type="match status" value="1"/>
</dbReference>
<dbReference type="InterPro" id="IPR024528">
    <property type="entry name" value="ThrE_2"/>
</dbReference>
<dbReference type="InterPro" id="IPR050539">
    <property type="entry name" value="ThrE_Dicarb/AminoAcid_Exp"/>
</dbReference>
<accession>A0A9D2FXU4</accession>
<evidence type="ECO:0000259" key="9">
    <source>
        <dbReference type="Pfam" id="PF12821"/>
    </source>
</evidence>
<evidence type="ECO:0000256" key="1">
    <source>
        <dbReference type="ARBA" id="ARBA00004651"/>
    </source>
</evidence>
<name>A0A9D2FXU4_9BACT</name>
<reference evidence="10" key="2">
    <citation type="submission" date="2021-04" db="EMBL/GenBank/DDBJ databases">
        <authorList>
            <person name="Gilroy R."/>
        </authorList>
    </citation>
    <scope>NUCLEOTIDE SEQUENCE</scope>
    <source>
        <strain evidence="10">ChiHecec3B27-8219</strain>
    </source>
</reference>
<proteinExistence type="inferred from homology"/>
<evidence type="ECO:0000256" key="3">
    <source>
        <dbReference type="ARBA" id="ARBA00022519"/>
    </source>
</evidence>
<comment type="caution">
    <text evidence="10">The sequence shown here is derived from an EMBL/GenBank/DDBJ whole genome shotgun (WGS) entry which is preliminary data.</text>
</comment>
<dbReference type="EMBL" id="DXBE01000043">
    <property type="protein sequence ID" value="HIZ69364.1"/>
    <property type="molecule type" value="Genomic_DNA"/>
</dbReference>
<evidence type="ECO:0000256" key="4">
    <source>
        <dbReference type="ARBA" id="ARBA00022692"/>
    </source>
</evidence>
<protein>
    <submittedName>
        <fullName evidence="10">Threonine/serine exporter family protein</fullName>
    </submittedName>
</protein>
<evidence type="ECO:0000256" key="8">
    <source>
        <dbReference type="SAM" id="Phobius"/>
    </source>
</evidence>
<keyword evidence="4 8" id="KW-0812">Transmembrane</keyword>
<dbReference type="AlphaFoldDB" id="A0A9D2FXU4"/>
<dbReference type="Proteomes" id="UP000824055">
    <property type="component" value="Unassembled WGS sequence"/>
</dbReference>
<dbReference type="GO" id="GO:0005886">
    <property type="term" value="C:plasma membrane"/>
    <property type="evidence" value="ECO:0007669"/>
    <property type="project" value="UniProtKB-SubCell"/>
</dbReference>
<gene>
    <name evidence="10" type="ORF">H9966_05685</name>
</gene>
<feature type="domain" description="Threonine/Serine exporter ThrE" evidence="9">
    <location>
        <begin position="9"/>
        <end position="148"/>
    </location>
</feature>